<accession>A0A6A6EFA7</accession>
<organism evidence="1 2">
    <name type="scientific">Zopfia rhizophila CBS 207.26</name>
    <dbReference type="NCBI Taxonomy" id="1314779"/>
    <lineage>
        <taxon>Eukaryota</taxon>
        <taxon>Fungi</taxon>
        <taxon>Dikarya</taxon>
        <taxon>Ascomycota</taxon>
        <taxon>Pezizomycotina</taxon>
        <taxon>Dothideomycetes</taxon>
        <taxon>Dothideomycetes incertae sedis</taxon>
        <taxon>Zopfiaceae</taxon>
        <taxon>Zopfia</taxon>
    </lineage>
</organism>
<dbReference type="OrthoDB" id="5419927at2759"/>
<sequence length="270" mass="30720">MTSKIRQGVETSLKGPSTKLADVEVYVALFTMQTNVADASFNLLVAILKALEEVIGYSIAHMCSRRFVIRVKGIKAFFLGDDYQTTLTESLQTISSTSQKLIYQANNSHIIAAYLTHLRTEQILECQNNSLKLFNEHSRHLQIELGKRDKNERRLKYDQVLADELLSYPQFEEWIIAPNSRGLLIHGKMKGILHVSAISLFCSNFIEKPKKMEQFRSIVFFCNRHLDSDDSYTGGRGLIKSVTAQILRQNVFNLGHIDGKLVPRSSRRVI</sequence>
<name>A0A6A6EFA7_9PEZI</name>
<keyword evidence="2" id="KW-1185">Reference proteome</keyword>
<dbReference type="AlphaFoldDB" id="A0A6A6EFA7"/>
<reference evidence="1" key="1">
    <citation type="journal article" date="2020" name="Stud. Mycol.">
        <title>101 Dothideomycetes genomes: a test case for predicting lifestyles and emergence of pathogens.</title>
        <authorList>
            <person name="Haridas S."/>
            <person name="Albert R."/>
            <person name="Binder M."/>
            <person name="Bloem J."/>
            <person name="Labutti K."/>
            <person name="Salamov A."/>
            <person name="Andreopoulos B."/>
            <person name="Baker S."/>
            <person name="Barry K."/>
            <person name="Bills G."/>
            <person name="Bluhm B."/>
            <person name="Cannon C."/>
            <person name="Castanera R."/>
            <person name="Culley D."/>
            <person name="Daum C."/>
            <person name="Ezra D."/>
            <person name="Gonzalez J."/>
            <person name="Henrissat B."/>
            <person name="Kuo A."/>
            <person name="Liang C."/>
            <person name="Lipzen A."/>
            <person name="Lutzoni F."/>
            <person name="Magnuson J."/>
            <person name="Mondo S."/>
            <person name="Nolan M."/>
            <person name="Ohm R."/>
            <person name="Pangilinan J."/>
            <person name="Park H.-J."/>
            <person name="Ramirez L."/>
            <person name="Alfaro M."/>
            <person name="Sun H."/>
            <person name="Tritt A."/>
            <person name="Yoshinaga Y."/>
            <person name="Zwiers L.-H."/>
            <person name="Turgeon B."/>
            <person name="Goodwin S."/>
            <person name="Spatafora J."/>
            <person name="Crous P."/>
            <person name="Grigoriev I."/>
        </authorList>
    </citation>
    <scope>NUCLEOTIDE SEQUENCE</scope>
    <source>
        <strain evidence="1">CBS 207.26</strain>
    </source>
</reference>
<dbReference type="PANTHER" id="PTHR40619:SF3">
    <property type="entry name" value="FUNGAL STAND N-TERMINAL GOODBYE DOMAIN-CONTAINING PROTEIN"/>
    <property type="match status" value="1"/>
</dbReference>
<evidence type="ECO:0000313" key="2">
    <source>
        <dbReference type="Proteomes" id="UP000800200"/>
    </source>
</evidence>
<evidence type="ECO:0000313" key="1">
    <source>
        <dbReference type="EMBL" id="KAF2190727.1"/>
    </source>
</evidence>
<dbReference type="PANTHER" id="PTHR40619">
    <property type="entry name" value="FUNGAL STAND N-TERMINAL GOODBYE DOMAIN-CONTAINING PROTEIN"/>
    <property type="match status" value="1"/>
</dbReference>
<proteinExistence type="predicted"/>
<protein>
    <submittedName>
        <fullName evidence="1">Uncharacterized protein</fullName>
    </submittedName>
</protein>
<dbReference type="EMBL" id="ML994618">
    <property type="protein sequence ID" value="KAF2190727.1"/>
    <property type="molecule type" value="Genomic_DNA"/>
</dbReference>
<dbReference type="Proteomes" id="UP000800200">
    <property type="component" value="Unassembled WGS sequence"/>
</dbReference>
<gene>
    <name evidence="1" type="ORF">K469DRAFT_697959</name>
</gene>